<keyword evidence="2 10" id="KW-0723">Serine/threonine-protein kinase</keyword>
<dbReference type="GO" id="GO:0000245">
    <property type="term" value="P:spliceosomal complex assembly"/>
    <property type="evidence" value="ECO:0007669"/>
    <property type="project" value="TreeGrafter"/>
</dbReference>
<evidence type="ECO:0000256" key="3">
    <source>
        <dbReference type="ARBA" id="ARBA00022679"/>
    </source>
</evidence>
<dbReference type="PROSITE" id="PS00107">
    <property type="entry name" value="PROTEIN_KINASE_ATP"/>
    <property type="match status" value="1"/>
</dbReference>
<comment type="catalytic activity">
    <reaction evidence="7">
        <text>L-threonyl-[protein] + ATP = O-phospho-L-threonyl-[protein] + ADP + H(+)</text>
        <dbReference type="Rhea" id="RHEA:46608"/>
        <dbReference type="Rhea" id="RHEA-COMP:11060"/>
        <dbReference type="Rhea" id="RHEA-COMP:11605"/>
        <dbReference type="ChEBI" id="CHEBI:15378"/>
        <dbReference type="ChEBI" id="CHEBI:30013"/>
        <dbReference type="ChEBI" id="CHEBI:30616"/>
        <dbReference type="ChEBI" id="CHEBI:61977"/>
        <dbReference type="ChEBI" id="CHEBI:456216"/>
        <dbReference type="EC" id="2.7.11.1"/>
    </reaction>
</comment>
<feature type="domain" description="Protein kinase" evidence="11">
    <location>
        <begin position="146"/>
        <end position="490"/>
    </location>
</feature>
<evidence type="ECO:0000256" key="4">
    <source>
        <dbReference type="ARBA" id="ARBA00022741"/>
    </source>
</evidence>
<evidence type="ECO:0000259" key="11">
    <source>
        <dbReference type="PROSITE" id="PS50011"/>
    </source>
</evidence>
<dbReference type="SMART" id="SM00220">
    <property type="entry name" value="S_TKc"/>
    <property type="match status" value="1"/>
</dbReference>
<protein>
    <recommendedName>
        <fullName evidence="1">non-specific serine/threonine protein kinase</fullName>
        <ecNumber evidence="1">2.7.11.1</ecNumber>
    </recommendedName>
</protein>
<organism evidence="12 13">
    <name type="scientific">Verticillium longisporum</name>
    <name type="common">Verticillium dahliae var. longisporum</name>
    <dbReference type="NCBI Taxonomy" id="100787"/>
    <lineage>
        <taxon>Eukaryota</taxon>
        <taxon>Fungi</taxon>
        <taxon>Dikarya</taxon>
        <taxon>Ascomycota</taxon>
        <taxon>Pezizomycotina</taxon>
        <taxon>Sordariomycetes</taxon>
        <taxon>Hypocreomycetidae</taxon>
        <taxon>Glomerellales</taxon>
        <taxon>Plectosphaerellaceae</taxon>
        <taxon>Verticillium</taxon>
    </lineage>
</organism>
<dbReference type="Proteomes" id="UP000044602">
    <property type="component" value="Unassembled WGS sequence"/>
</dbReference>
<keyword evidence="13" id="KW-1185">Reference proteome</keyword>
<evidence type="ECO:0000256" key="8">
    <source>
        <dbReference type="ARBA" id="ARBA00048679"/>
    </source>
</evidence>
<evidence type="ECO:0000313" key="12">
    <source>
        <dbReference type="EMBL" id="CRK39463.1"/>
    </source>
</evidence>
<dbReference type="EMBL" id="CVQH01025860">
    <property type="protein sequence ID" value="CRK39463.1"/>
    <property type="molecule type" value="Genomic_DNA"/>
</dbReference>
<evidence type="ECO:0000313" key="13">
    <source>
        <dbReference type="Proteomes" id="UP000044602"/>
    </source>
</evidence>
<dbReference type="PANTHER" id="PTHR47634:SF9">
    <property type="entry name" value="PROTEIN KINASE DOMAIN-CONTAINING PROTEIN-RELATED"/>
    <property type="match status" value="1"/>
</dbReference>
<name>A0A0G4MZ21_VERLO</name>
<dbReference type="InterPro" id="IPR011009">
    <property type="entry name" value="Kinase-like_dom_sf"/>
</dbReference>
<gene>
    <name evidence="12" type="ORF">BN1708_001670</name>
</gene>
<evidence type="ECO:0000256" key="2">
    <source>
        <dbReference type="ARBA" id="ARBA00022527"/>
    </source>
</evidence>
<dbReference type="InterPro" id="IPR017441">
    <property type="entry name" value="Protein_kinase_ATP_BS"/>
</dbReference>
<keyword evidence="6 9" id="KW-0067">ATP-binding</keyword>
<comment type="similarity">
    <text evidence="10">Belongs to the protein kinase superfamily.</text>
</comment>
<dbReference type="GO" id="GO:0004674">
    <property type="term" value="F:protein serine/threonine kinase activity"/>
    <property type="evidence" value="ECO:0007669"/>
    <property type="project" value="UniProtKB-KW"/>
</dbReference>
<sequence>MSSVIQWTLHRQYLTNFQYPFGPRPVHIYTNGSTFLVLNSLRFQWALVRQALYGASYSPSPQLTVNLLTISPLLGANILYISFPMAFLTKLVRKSFRRTPSFPLHFPSTGFPLVSDSILLEEEHLDEYKAGQYYPANIGDVYDERYQVLGKLGFGSTSTVWLARNLQEHQYVALKIYTRDGGDLEEFQMYEALGQGNHSHPGYPHVRTALDTFKINRPDGSGVQHHCLVQKPMWDSWRDVVRWNPAGLFSEELLKAGLAKMFLALDYLHSECKIVHTDIKADNIMMELVDESVLAAFTQSEIDHPSPRKFVDGAPIYLSRQSGRPRQFGNVVLGDFGAAVRGDKKRNHDAQPNVYRSPEVMLKTEWSYPADIWNVGVMIWDLFEGTHLFQGNDPKENRYLTRAHLAELVALLGPPPTDLLRRGKRSSEFFAEDGEWKGDIPIPQLMSFEKSVTRLEGEKKEAFLGFVNGMLQWRPEDRKTARQLHDDPWLRS</sequence>
<dbReference type="STRING" id="100787.A0A0G4MZ21"/>
<accession>A0A0G4MZ21</accession>
<evidence type="ECO:0000256" key="10">
    <source>
        <dbReference type="RuleBase" id="RU000304"/>
    </source>
</evidence>
<dbReference type="PROSITE" id="PS00108">
    <property type="entry name" value="PROTEIN_KINASE_ST"/>
    <property type="match status" value="1"/>
</dbReference>
<evidence type="ECO:0000256" key="6">
    <source>
        <dbReference type="ARBA" id="ARBA00022840"/>
    </source>
</evidence>
<proteinExistence type="inferred from homology"/>
<dbReference type="Gene3D" id="3.30.200.20">
    <property type="entry name" value="Phosphorylase Kinase, domain 1"/>
    <property type="match status" value="1"/>
</dbReference>
<dbReference type="EC" id="2.7.11.1" evidence="1"/>
<dbReference type="InterPro" id="IPR000719">
    <property type="entry name" value="Prot_kinase_dom"/>
</dbReference>
<dbReference type="Pfam" id="PF00069">
    <property type="entry name" value="Pkinase"/>
    <property type="match status" value="1"/>
</dbReference>
<dbReference type="InterPro" id="IPR051334">
    <property type="entry name" value="SRPK"/>
</dbReference>
<dbReference type="PROSITE" id="PS50011">
    <property type="entry name" value="PROTEIN_KINASE_DOM"/>
    <property type="match status" value="1"/>
</dbReference>
<dbReference type="SUPFAM" id="SSF56112">
    <property type="entry name" value="Protein kinase-like (PK-like)"/>
    <property type="match status" value="1"/>
</dbReference>
<keyword evidence="4 9" id="KW-0547">Nucleotide-binding</keyword>
<evidence type="ECO:0000256" key="1">
    <source>
        <dbReference type="ARBA" id="ARBA00012513"/>
    </source>
</evidence>
<dbReference type="GO" id="GO:0005524">
    <property type="term" value="F:ATP binding"/>
    <property type="evidence" value="ECO:0007669"/>
    <property type="project" value="UniProtKB-UniRule"/>
</dbReference>
<dbReference type="InterPro" id="IPR008271">
    <property type="entry name" value="Ser/Thr_kinase_AS"/>
</dbReference>
<keyword evidence="3" id="KW-0808">Transferase</keyword>
<dbReference type="AlphaFoldDB" id="A0A0G4MZ21"/>
<evidence type="ECO:0000256" key="5">
    <source>
        <dbReference type="ARBA" id="ARBA00022777"/>
    </source>
</evidence>
<reference evidence="12 13" key="1">
    <citation type="submission" date="2015-05" db="EMBL/GenBank/DDBJ databases">
        <authorList>
            <person name="Wang D.B."/>
            <person name="Wang M."/>
        </authorList>
    </citation>
    <scope>NUCLEOTIDE SEQUENCE [LARGE SCALE GENOMIC DNA]</scope>
    <source>
        <strain evidence="12">VL1</strain>
    </source>
</reference>
<dbReference type="GO" id="GO:0005737">
    <property type="term" value="C:cytoplasm"/>
    <property type="evidence" value="ECO:0007669"/>
    <property type="project" value="TreeGrafter"/>
</dbReference>
<dbReference type="GO" id="GO:0050684">
    <property type="term" value="P:regulation of mRNA processing"/>
    <property type="evidence" value="ECO:0007669"/>
    <property type="project" value="TreeGrafter"/>
</dbReference>
<dbReference type="PANTHER" id="PTHR47634">
    <property type="entry name" value="PROTEIN KINASE DOMAIN-CONTAINING PROTEIN-RELATED"/>
    <property type="match status" value="1"/>
</dbReference>
<dbReference type="GO" id="GO:0005634">
    <property type="term" value="C:nucleus"/>
    <property type="evidence" value="ECO:0007669"/>
    <property type="project" value="TreeGrafter"/>
</dbReference>
<feature type="binding site" evidence="9">
    <location>
        <position position="175"/>
    </location>
    <ligand>
        <name>ATP</name>
        <dbReference type="ChEBI" id="CHEBI:30616"/>
    </ligand>
</feature>
<evidence type="ECO:0000256" key="9">
    <source>
        <dbReference type="PROSITE-ProRule" id="PRU10141"/>
    </source>
</evidence>
<evidence type="ECO:0000256" key="7">
    <source>
        <dbReference type="ARBA" id="ARBA00047899"/>
    </source>
</evidence>
<comment type="catalytic activity">
    <reaction evidence="8">
        <text>L-seryl-[protein] + ATP = O-phospho-L-seryl-[protein] + ADP + H(+)</text>
        <dbReference type="Rhea" id="RHEA:17989"/>
        <dbReference type="Rhea" id="RHEA-COMP:9863"/>
        <dbReference type="Rhea" id="RHEA-COMP:11604"/>
        <dbReference type="ChEBI" id="CHEBI:15378"/>
        <dbReference type="ChEBI" id="CHEBI:29999"/>
        <dbReference type="ChEBI" id="CHEBI:30616"/>
        <dbReference type="ChEBI" id="CHEBI:83421"/>
        <dbReference type="ChEBI" id="CHEBI:456216"/>
        <dbReference type="EC" id="2.7.11.1"/>
    </reaction>
</comment>
<dbReference type="Gene3D" id="1.10.510.10">
    <property type="entry name" value="Transferase(Phosphotransferase) domain 1"/>
    <property type="match status" value="1"/>
</dbReference>
<keyword evidence="5" id="KW-0418">Kinase</keyword>